<sequence length="237" mass="27585">MFPQRNLSLMASVLDAHQIPHVAGWDASRVLWGVPIYVDKTQLIIYDEHFSRAMDLITNAGYTPCTDDKCWVVQETYHVQIPDGHFHVEWPPAVDDRNFIPSNDSRLRTPWDPEITPIKILTKVALAETLISLEARDVDHINWLAYTWHYLMNESLLHGGEDWIEKKDLLPHFHEYWELFTTPERPRHGFAMQDARRDLRQRMLAEGNMPPPPDTCGLNDPKVIEIFKKYGYGTLRG</sequence>
<evidence type="ECO:0000313" key="1">
    <source>
        <dbReference type="EMBL" id="KAK1142651.1"/>
    </source>
</evidence>
<comment type="caution">
    <text evidence="1">The sequence shown here is derived from an EMBL/GenBank/DDBJ whole genome shotgun (WGS) entry which is preliminary data.</text>
</comment>
<proteinExistence type="predicted"/>
<organism evidence="1 2">
    <name type="scientific">Aspergillus melleus</name>
    <dbReference type="NCBI Taxonomy" id="138277"/>
    <lineage>
        <taxon>Eukaryota</taxon>
        <taxon>Fungi</taxon>
        <taxon>Dikarya</taxon>
        <taxon>Ascomycota</taxon>
        <taxon>Pezizomycotina</taxon>
        <taxon>Eurotiomycetes</taxon>
        <taxon>Eurotiomycetidae</taxon>
        <taxon>Eurotiales</taxon>
        <taxon>Aspergillaceae</taxon>
        <taxon>Aspergillus</taxon>
        <taxon>Aspergillus subgen. Circumdati</taxon>
    </lineage>
</organism>
<accession>A0ACC3AXS7</accession>
<gene>
    <name evidence="1" type="ORF">N8T08_007455</name>
</gene>
<dbReference type="Proteomes" id="UP001177260">
    <property type="component" value="Unassembled WGS sequence"/>
</dbReference>
<protein>
    <submittedName>
        <fullName evidence="1">Uncharacterized protein</fullName>
    </submittedName>
</protein>
<name>A0ACC3AXS7_9EURO</name>
<evidence type="ECO:0000313" key="2">
    <source>
        <dbReference type="Proteomes" id="UP001177260"/>
    </source>
</evidence>
<dbReference type="EMBL" id="JAOPJF010000048">
    <property type="protein sequence ID" value="KAK1142651.1"/>
    <property type="molecule type" value="Genomic_DNA"/>
</dbReference>
<reference evidence="1 2" key="1">
    <citation type="journal article" date="2023" name="ACS Omega">
        <title>Identification of the Neoaspergillic Acid Biosynthesis Gene Cluster by Establishing an In Vitro CRISPR-Ribonucleoprotein Genetic System in Aspergillus melleus.</title>
        <authorList>
            <person name="Yuan B."/>
            <person name="Grau M.F."/>
            <person name="Murata R.M."/>
            <person name="Torok T."/>
            <person name="Venkateswaran K."/>
            <person name="Stajich J.E."/>
            <person name="Wang C.C.C."/>
        </authorList>
    </citation>
    <scope>NUCLEOTIDE SEQUENCE [LARGE SCALE GENOMIC DNA]</scope>
    <source>
        <strain evidence="1 2">IMV 1140</strain>
    </source>
</reference>
<keyword evidence="2" id="KW-1185">Reference proteome</keyword>